<feature type="domain" description="Mannose-1-phosphate guanyltransferase C-terminal" evidence="5">
    <location>
        <begin position="54"/>
        <end position="139"/>
    </location>
</feature>
<evidence type="ECO:0000313" key="6">
    <source>
        <dbReference type="EMBL" id="GHB84619.1"/>
    </source>
</evidence>
<dbReference type="InterPro" id="IPR011004">
    <property type="entry name" value="Trimer_LpxA-like_sf"/>
</dbReference>
<evidence type="ECO:0000256" key="4">
    <source>
        <dbReference type="ARBA" id="ARBA00023315"/>
    </source>
</evidence>
<gene>
    <name evidence="6" type="ORF">GCM10010347_64470</name>
</gene>
<dbReference type="Pfam" id="PF25087">
    <property type="entry name" value="GMPPB_C"/>
    <property type="match status" value="1"/>
</dbReference>
<comment type="similarity">
    <text evidence="1">In the C-terminal section; belongs to the transferase hexapeptide repeat family.</text>
</comment>
<accession>A0ABQ3F587</accession>
<keyword evidence="7" id="KW-1185">Reference proteome</keyword>
<protein>
    <recommendedName>
        <fullName evidence="5">Mannose-1-phosphate guanyltransferase C-terminal domain-containing protein</fullName>
    </recommendedName>
</protein>
<evidence type="ECO:0000256" key="3">
    <source>
        <dbReference type="ARBA" id="ARBA00022679"/>
    </source>
</evidence>
<dbReference type="InterPro" id="IPR001451">
    <property type="entry name" value="Hexapep"/>
</dbReference>
<dbReference type="Proteomes" id="UP000642673">
    <property type="component" value="Unassembled WGS sequence"/>
</dbReference>
<evidence type="ECO:0000259" key="5">
    <source>
        <dbReference type="Pfam" id="PF25087"/>
    </source>
</evidence>
<comment type="caution">
    <text evidence="6">The sequence shown here is derived from an EMBL/GenBank/DDBJ whole genome shotgun (WGS) entry which is preliminary data.</text>
</comment>
<dbReference type="PANTHER" id="PTHR43584">
    <property type="entry name" value="NUCLEOTIDYL TRANSFERASE"/>
    <property type="match status" value="1"/>
</dbReference>
<evidence type="ECO:0000256" key="2">
    <source>
        <dbReference type="ARBA" id="ARBA00007947"/>
    </source>
</evidence>
<evidence type="ECO:0000313" key="7">
    <source>
        <dbReference type="Proteomes" id="UP000642673"/>
    </source>
</evidence>
<dbReference type="InterPro" id="IPR056729">
    <property type="entry name" value="GMPPB_C"/>
</dbReference>
<dbReference type="EMBL" id="BMVP01000026">
    <property type="protein sequence ID" value="GHB84619.1"/>
    <property type="molecule type" value="Genomic_DNA"/>
</dbReference>
<name>A0ABQ3F587_9ACTN</name>
<comment type="similarity">
    <text evidence="2">In the N-terminal section; belongs to the N-acetylglucosamine-1-phosphate uridyltransferase family.</text>
</comment>
<dbReference type="PANTHER" id="PTHR43584:SF8">
    <property type="entry name" value="N-ACETYLMURAMATE ALPHA-1-PHOSPHATE URIDYLYLTRANSFERASE"/>
    <property type="match status" value="1"/>
</dbReference>
<sequence>MERIILGDYITAPTRGAIATTPYGSLEKFELADFLAQWKGLQREALVTLGEDQRIHPSAFIHPTAIIGGDVIIGPDVQVHEFTTVRKGSVLCAGARVGFNCEVTAAFVGEGAVLGHRIGVNRTILGARAHLSAGVTVAAINMTSDMRKPDREVIMRTGSGLYRSGTTQFGAVIGDDTQTGNNISIGPGVAIGRRCQITSGVTLAIRTVPKDCTVTAPHTMESSVRRRRNTFTC</sequence>
<keyword evidence="3" id="KW-0808">Transferase</keyword>
<keyword evidence="4" id="KW-0012">Acyltransferase</keyword>
<reference evidence="7" key="1">
    <citation type="journal article" date="2019" name="Int. J. Syst. Evol. Microbiol.">
        <title>The Global Catalogue of Microorganisms (GCM) 10K type strain sequencing project: providing services to taxonomists for standard genome sequencing and annotation.</title>
        <authorList>
            <consortium name="The Broad Institute Genomics Platform"/>
            <consortium name="The Broad Institute Genome Sequencing Center for Infectious Disease"/>
            <person name="Wu L."/>
            <person name="Ma J."/>
        </authorList>
    </citation>
    <scope>NUCLEOTIDE SEQUENCE [LARGE SCALE GENOMIC DNA]</scope>
    <source>
        <strain evidence="7">JCM 4738</strain>
    </source>
</reference>
<dbReference type="Pfam" id="PF00132">
    <property type="entry name" value="Hexapep"/>
    <property type="match status" value="1"/>
</dbReference>
<dbReference type="SUPFAM" id="SSF51161">
    <property type="entry name" value="Trimeric LpxA-like enzymes"/>
    <property type="match status" value="1"/>
</dbReference>
<proteinExistence type="inferred from homology"/>
<dbReference type="Gene3D" id="2.160.10.10">
    <property type="entry name" value="Hexapeptide repeat proteins"/>
    <property type="match status" value="1"/>
</dbReference>
<organism evidence="6 7">
    <name type="scientific">Streptomyces cirratus</name>
    <dbReference type="NCBI Taxonomy" id="68187"/>
    <lineage>
        <taxon>Bacteria</taxon>
        <taxon>Bacillati</taxon>
        <taxon>Actinomycetota</taxon>
        <taxon>Actinomycetes</taxon>
        <taxon>Kitasatosporales</taxon>
        <taxon>Streptomycetaceae</taxon>
        <taxon>Streptomyces</taxon>
    </lineage>
</organism>
<dbReference type="InterPro" id="IPR050065">
    <property type="entry name" value="GlmU-like"/>
</dbReference>
<evidence type="ECO:0000256" key="1">
    <source>
        <dbReference type="ARBA" id="ARBA00007707"/>
    </source>
</evidence>
<dbReference type="RefSeq" id="WP_190187773.1">
    <property type="nucleotide sequence ID" value="NZ_BMVP01000026.1"/>
</dbReference>